<sequence length="126" mass="13690">MTRVLICDDDAMIGQALHEVLAAESDLTVVGVARTAPDAVRQAEQHSPDVVVLDVRMPGGGGLLVARELRWRCPETRVMVFSAHADPETVAEMRRSGVTEYLVKGVPNTEIVDTVRKLARGPFGKL</sequence>
<dbReference type="PATRIC" id="fig|1179773.3.peg.6170"/>
<dbReference type="STRING" id="1179773.BN6_61250"/>
<dbReference type="CDD" id="cd17535">
    <property type="entry name" value="REC_NarL-like"/>
    <property type="match status" value="1"/>
</dbReference>
<keyword evidence="1" id="KW-0597">Phosphoprotein</keyword>
<organism evidence="3 4">
    <name type="scientific">Saccharothrix espanaensis (strain ATCC 51144 / DSM 44229 / JCM 9112 / NBRC 15066 / NRRL 15764)</name>
    <dbReference type="NCBI Taxonomy" id="1179773"/>
    <lineage>
        <taxon>Bacteria</taxon>
        <taxon>Bacillati</taxon>
        <taxon>Actinomycetota</taxon>
        <taxon>Actinomycetes</taxon>
        <taxon>Pseudonocardiales</taxon>
        <taxon>Pseudonocardiaceae</taxon>
        <taxon>Saccharothrix</taxon>
    </lineage>
</organism>
<protein>
    <recommendedName>
        <fullName evidence="2">Response regulatory domain-containing protein</fullName>
    </recommendedName>
</protein>
<evidence type="ECO:0000313" key="3">
    <source>
        <dbReference type="EMBL" id="CCH33378.1"/>
    </source>
</evidence>
<evidence type="ECO:0000313" key="4">
    <source>
        <dbReference type="Proteomes" id="UP000006281"/>
    </source>
</evidence>
<dbReference type="KEGG" id="sesp:BN6_61250"/>
<keyword evidence="4" id="KW-1185">Reference proteome</keyword>
<accession>K0K9S0</accession>
<dbReference type="InterPro" id="IPR001789">
    <property type="entry name" value="Sig_transdc_resp-reg_receiver"/>
</dbReference>
<feature type="modified residue" description="4-aspartylphosphate" evidence="1">
    <location>
        <position position="54"/>
    </location>
</feature>
<evidence type="ECO:0000259" key="2">
    <source>
        <dbReference type="PROSITE" id="PS50110"/>
    </source>
</evidence>
<dbReference type="SMART" id="SM00448">
    <property type="entry name" value="REC"/>
    <property type="match status" value="1"/>
</dbReference>
<reference evidence="3 4" key="1">
    <citation type="journal article" date="2012" name="BMC Genomics">
        <title>Complete genome sequence of Saccharothrix espanaensis DSM 44229T and comparison to the other completely sequenced Pseudonocardiaceae.</title>
        <authorList>
            <person name="Strobel T."/>
            <person name="Al-Dilaimi A."/>
            <person name="Blom J."/>
            <person name="Gessner A."/>
            <person name="Kalinowski J."/>
            <person name="Luzhetska M."/>
            <person name="Puhler A."/>
            <person name="Szczepanowski R."/>
            <person name="Bechthold A."/>
            <person name="Ruckert C."/>
        </authorList>
    </citation>
    <scope>NUCLEOTIDE SEQUENCE [LARGE SCALE GENOMIC DNA]</scope>
    <source>
        <strain evidence="4">ATCC 51144 / DSM 44229 / JCM 9112 / NBRC 15066 / NRRL 15764</strain>
    </source>
</reference>
<dbReference type="SUPFAM" id="SSF52172">
    <property type="entry name" value="CheY-like"/>
    <property type="match status" value="1"/>
</dbReference>
<dbReference type="HOGENOM" id="CLU_000445_69_15_11"/>
<dbReference type="InterPro" id="IPR051015">
    <property type="entry name" value="EvgA-like"/>
</dbReference>
<gene>
    <name evidence="3" type="ordered locus">BN6_61250</name>
</gene>
<dbReference type="PROSITE" id="PS50110">
    <property type="entry name" value="RESPONSE_REGULATORY"/>
    <property type="match status" value="1"/>
</dbReference>
<dbReference type="AlphaFoldDB" id="K0K9S0"/>
<dbReference type="PANTHER" id="PTHR45566:SF2">
    <property type="entry name" value="NARL SUBFAMILY"/>
    <property type="match status" value="1"/>
</dbReference>
<dbReference type="eggNOG" id="COG2197">
    <property type="taxonomic scope" value="Bacteria"/>
</dbReference>
<feature type="domain" description="Response regulatory" evidence="2">
    <location>
        <begin position="3"/>
        <end position="119"/>
    </location>
</feature>
<dbReference type="InterPro" id="IPR011006">
    <property type="entry name" value="CheY-like_superfamily"/>
</dbReference>
<dbReference type="Gene3D" id="3.40.50.2300">
    <property type="match status" value="1"/>
</dbReference>
<dbReference type="EMBL" id="HE804045">
    <property type="protein sequence ID" value="CCH33378.1"/>
    <property type="molecule type" value="Genomic_DNA"/>
</dbReference>
<proteinExistence type="predicted"/>
<dbReference type="PANTHER" id="PTHR45566">
    <property type="entry name" value="HTH-TYPE TRANSCRIPTIONAL REGULATOR YHJB-RELATED"/>
    <property type="match status" value="1"/>
</dbReference>
<dbReference type="RefSeq" id="WP_015103489.1">
    <property type="nucleotide sequence ID" value="NC_019673.1"/>
</dbReference>
<dbReference type="InterPro" id="IPR058245">
    <property type="entry name" value="NreC/VraR/RcsB-like_REC"/>
</dbReference>
<dbReference type="Pfam" id="PF00072">
    <property type="entry name" value="Response_reg"/>
    <property type="match status" value="1"/>
</dbReference>
<evidence type="ECO:0000256" key="1">
    <source>
        <dbReference type="PROSITE-ProRule" id="PRU00169"/>
    </source>
</evidence>
<dbReference type="Proteomes" id="UP000006281">
    <property type="component" value="Chromosome"/>
</dbReference>
<dbReference type="GO" id="GO:0000160">
    <property type="term" value="P:phosphorelay signal transduction system"/>
    <property type="evidence" value="ECO:0007669"/>
    <property type="project" value="InterPro"/>
</dbReference>
<name>K0K9S0_SACES</name>